<feature type="non-terminal residue" evidence="2">
    <location>
        <position position="1"/>
    </location>
</feature>
<accession>A0A9N9P0M0</accession>
<name>A0A9N9P0M0_9GLOM</name>
<organism evidence="2 3">
    <name type="scientific">Cetraspora pellucida</name>
    <dbReference type="NCBI Taxonomy" id="1433469"/>
    <lineage>
        <taxon>Eukaryota</taxon>
        <taxon>Fungi</taxon>
        <taxon>Fungi incertae sedis</taxon>
        <taxon>Mucoromycota</taxon>
        <taxon>Glomeromycotina</taxon>
        <taxon>Glomeromycetes</taxon>
        <taxon>Diversisporales</taxon>
        <taxon>Gigasporaceae</taxon>
        <taxon>Cetraspora</taxon>
    </lineage>
</organism>
<evidence type="ECO:0000256" key="1">
    <source>
        <dbReference type="SAM" id="Phobius"/>
    </source>
</evidence>
<keyword evidence="1" id="KW-1133">Transmembrane helix</keyword>
<evidence type="ECO:0000313" key="3">
    <source>
        <dbReference type="Proteomes" id="UP000789759"/>
    </source>
</evidence>
<evidence type="ECO:0000313" key="2">
    <source>
        <dbReference type="EMBL" id="CAG8773605.1"/>
    </source>
</evidence>
<gene>
    <name evidence="2" type="ORF">CPELLU_LOCUS15995</name>
</gene>
<keyword evidence="3" id="KW-1185">Reference proteome</keyword>
<protein>
    <submittedName>
        <fullName evidence="2">12224_t:CDS:1</fullName>
    </submittedName>
</protein>
<comment type="caution">
    <text evidence="2">The sequence shown here is derived from an EMBL/GenBank/DDBJ whole genome shotgun (WGS) entry which is preliminary data.</text>
</comment>
<feature type="transmembrane region" description="Helical" evidence="1">
    <location>
        <begin position="42"/>
        <end position="65"/>
    </location>
</feature>
<sequence>QVEDNLEKGQTSDEIEVNQANSEQVIPQHLRNLHGGSSHSCAKTTCGVCCCLIIIAIAIILALYFTGKLVAKTIKNHS</sequence>
<proteinExistence type="predicted"/>
<keyword evidence="1" id="KW-0472">Membrane</keyword>
<reference evidence="2" key="1">
    <citation type="submission" date="2021-06" db="EMBL/GenBank/DDBJ databases">
        <authorList>
            <person name="Kallberg Y."/>
            <person name="Tangrot J."/>
            <person name="Rosling A."/>
        </authorList>
    </citation>
    <scope>NUCLEOTIDE SEQUENCE</scope>
    <source>
        <strain evidence="2">FL966</strain>
    </source>
</reference>
<dbReference type="EMBL" id="CAJVQA010022399">
    <property type="protein sequence ID" value="CAG8773605.1"/>
    <property type="molecule type" value="Genomic_DNA"/>
</dbReference>
<keyword evidence="1" id="KW-0812">Transmembrane</keyword>
<dbReference type="Proteomes" id="UP000789759">
    <property type="component" value="Unassembled WGS sequence"/>
</dbReference>
<dbReference type="AlphaFoldDB" id="A0A9N9P0M0"/>